<dbReference type="HOGENOM" id="CLU_2180367_0_0_5"/>
<dbReference type="KEGG" id="gxy:GLX_21570"/>
<sequence>MPTILTSCPVVPSGIDRGKFLLKDAKGMSWRLTEQQMLSRDLLSGPFRNDDSWLRQHFGVRGRCGPVAGLTIGIDIDVAGNFLIGACEMAAKIQQQMDRIKVKGRRHHG</sequence>
<dbReference type="STRING" id="634177.GLX_21570"/>
<proteinExistence type="predicted"/>
<reference evidence="2" key="1">
    <citation type="journal article" date="2011" name="J. Bacteriol.">
        <title>Complete genome sequence of NBRC 3288, a unique cellulose-nonproducing strain of Gluconacetobacter xylinus isolated from vinegar.</title>
        <authorList>
            <person name="Ogino H."/>
            <person name="Azuma Y."/>
            <person name="Hosoyama A."/>
            <person name="Nakazawa H."/>
            <person name="Matsutani M."/>
            <person name="Hasegawa A."/>
            <person name="Otsuyama K."/>
            <person name="Matsushita K."/>
            <person name="Fujita N."/>
            <person name="Shirai M."/>
        </authorList>
    </citation>
    <scope>NUCLEOTIDE SEQUENCE [LARGE SCALE GENOMIC DNA]</scope>
    <source>
        <strain evidence="2">NBRC 3288 / BCRC 11682 / LMG 1693</strain>
    </source>
</reference>
<dbReference type="PATRIC" id="fig|634177.7.peg.2438"/>
<dbReference type="AlphaFoldDB" id="G2I0W1"/>
<evidence type="ECO:0000313" key="1">
    <source>
        <dbReference type="EMBL" id="BAK84569.1"/>
    </source>
</evidence>
<evidence type="ECO:0000313" key="2">
    <source>
        <dbReference type="Proteomes" id="UP000009044"/>
    </source>
</evidence>
<dbReference type="Proteomes" id="UP000009044">
    <property type="component" value="Chromosome"/>
</dbReference>
<dbReference type="EMBL" id="AP012159">
    <property type="protein sequence ID" value="BAK84569.1"/>
    <property type="molecule type" value="Genomic_DNA"/>
</dbReference>
<protein>
    <submittedName>
        <fullName evidence="1">Uncharacterized protein</fullName>
    </submittedName>
</protein>
<name>G2I0W1_KOMMN</name>
<accession>G2I0W1</accession>
<organism evidence="1 2">
    <name type="scientific">Komagataeibacter medellinensis (strain NBRC 3288 / BCRC 11682 / LMG 1693 / Kondo 51)</name>
    <name type="common">Gluconacetobacter medellinensis</name>
    <dbReference type="NCBI Taxonomy" id="634177"/>
    <lineage>
        <taxon>Bacteria</taxon>
        <taxon>Pseudomonadati</taxon>
        <taxon>Pseudomonadota</taxon>
        <taxon>Alphaproteobacteria</taxon>
        <taxon>Acetobacterales</taxon>
        <taxon>Acetobacteraceae</taxon>
        <taxon>Komagataeibacter</taxon>
    </lineage>
</organism>
<gene>
    <name evidence="1" type="ordered locus">GLX_21570</name>
</gene>